<dbReference type="Gene3D" id="1.20.120.1810">
    <property type="match status" value="1"/>
</dbReference>
<dbReference type="RefSeq" id="WP_342756228.1">
    <property type="nucleotide sequence ID" value="NZ_CP146256.1"/>
</dbReference>
<gene>
    <name evidence="2" type="ORF">V6984_13970</name>
</gene>
<evidence type="ECO:0000313" key="3">
    <source>
        <dbReference type="Proteomes" id="UP001451571"/>
    </source>
</evidence>
<accession>A0ABZ3ETH1</accession>
<protein>
    <submittedName>
        <fullName evidence="2">RNA polymerase sigma factor region1.1 domain-containing protein</fullName>
    </submittedName>
</protein>
<dbReference type="InterPro" id="IPR007127">
    <property type="entry name" value="RNA_pol_sigma_70_r1_1"/>
</dbReference>
<dbReference type="SUPFAM" id="SSF88946">
    <property type="entry name" value="Sigma2 domain of RNA polymerase sigma factors"/>
    <property type="match status" value="1"/>
</dbReference>
<dbReference type="Proteomes" id="UP001451571">
    <property type="component" value="Chromosome"/>
</dbReference>
<dbReference type="InterPro" id="IPR013325">
    <property type="entry name" value="RNA_pol_sigma_r2"/>
</dbReference>
<organism evidence="2 3">
    <name type="scientific">Kineothrix sedimenti</name>
    <dbReference type="NCBI Taxonomy" id="3123317"/>
    <lineage>
        <taxon>Bacteria</taxon>
        <taxon>Bacillati</taxon>
        <taxon>Bacillota</taxon>
        <taxon>Clostridia</taxon>
        <taxon>Lachnospirales</taxon>
        <taxon>Lachnospiraceae</taxon>
        <taxon>Kineothrix</taxon>
    </lineage>
</organism>
<evidence type="ECO:0000313" key="2">
    <source>
        <dbReference type="EMBL" id="XAH72614.1"/>
    </source>
</evidence>
<dbReference type="EMBL" id="CP146256">
    <property type="protein sequence ID" value="XAH72614.1"/>
    <property type="molecule type" value="Genomic_DNA"/>
</dbReference>
<feature type="domain" description="RNA polymerase sigma factor 70 region 1.1" evidence="1">
    <location>
        <begin position="18"/>
        <end position="78"/>
    </location>
</feature>
<reference evidence="2 3" key="1">
    <citation type="submission" date="2024-02" db="EMBL/GenBank/DDBJ databases">
        <title>Bacterial strain from lacustrine sediment.</title>
        <authorList>
            <person name="Petit C."/>
            <person name="Fadhlaoui K."/>
        </authorList>
    </citation>
    <scope>NUCLEOTIDE SEQUENCE [LARGE SCALE GENOMIC DNA]</scope>
    <source>
        <strain evidence="2 3">IPX-CK</strain>
    </source>
</reference>
<dbReference type="Pfam" id="PF03979">
    <property type="entry name" value="Sigma70_r1_1"/>
    <property type="match status" value="1"/>
</dbReference>
<keyword evidence="3" id="KW-1185">Reference proteome</keyword>
<sequence length="249" mass="27791">MGIKMNKEILFANTLEGLKRTAKEQGNCISQEQITSAFKEMELSPEQMELVTDYLKKQRIGIGQPAEAEEYLTKEETDYLEAYLEELKLLEQATAGERDAVILSAMAGDVQAQSRLVEIYLPEVVEIAKLYGGQGVYLEDLIGEGNLALATGVTMLGCMEHSDEAQGMLGKMIMDAMEEHIAGTLQEKQTDKLVLDKVNEVTDHARELAEVLQRKVTVAELSQESKLSEEIILEAIRMSGDNIEYIEKR</sequence>
<name>A0ABZ3ETH1_9FIRM</name>
<evidence type="ECO:0000259" key="1">
    <source>
        <dbReference type="Pfam" id="PF03979"/>
    </source>
</evidence>
<proteinExistence type="predicted"/>